<evidence type="ECO:0000313" key="2">
    <source>
        <dbReference type="Proteomes" id="UP000054498"/>
    </source>
</evidence>
<dbReference type="OrthoDB" id="532543at2759"/>
<dbReference type="Pfam" id="PF13561">
    <property type="entry name" value="adh_short_C2"/>
    <property type="match status" value="1"/>
</dbReference>
<gene>
    <name evidence="1" type="ORF">MNEG_15471</name>
</gene>
<reference evidence="1 2" key="1">
    <citation type="journal article" date="2013" name="BMC Genomics">
        <title>Reconstruction of the lipid metabolism for the microalga Monoraphidium neglectum from its genome sequence reveals characteristics suitable for biofuel production.</title>
        <authorList>
            <person name="Bogen C."/>
            <person name="Al-Dilaimi A."/>
            <person name="Albersmeier A."/>
            <person name="Wichmann J."/>
            <person name="Grundmann M."/>
            <person name="Rupp O."/>
            <person name="Lauersen K.J."/>
            <person name="Blifernez-Klassen O."/>
            <person name="Kalinowski J."/>
            <person name="Goesmann A."/>
            <person name="Mussgnug J.H."/>
            <person name="Kruse O."/>
        </authorList>
    </citation>
    <scope>NUCLEOTIDE SEQUENCE [LARGE SCALE GENOMIC DNA]</scope>
    <source>
        <strain evidence="1 2">SAG 48.87</strain>
    </source>
</reference>
<proteinExistence type="predicted"/>
<evidence type="ECO:0000313" key="1">
    <source>
        <dbReference type="EMBL" id="KIY92491.1"/>
    </source>
</evidence>
<protein>
    <submittedName>
        <fullName evidence="1">Uncharacterized protein</fullName>
    </submittedName>
</protein>
<dbReference type="Gene3D" id="3.40.50.720">
    <property type="entry name" value="NAD(P)-binding Rossmann-like Domain"/>
    <property type="match status" value="1"/>
</dbReference>
<dbReference type="KEGG" id="mng:MNEG_15471"/>
<dbReference type="Proteomes" id="UP000054498">
    <property type="component" value="Unassembled WGS sequence"/>
</dbReference>
<dbReference type="SUPFAM" id="SSF51735">
    <property type="entry name" value="NAD(P)-binding Rossmann-fold domains"/>
    <property type="match status" value="1"/>
</dbReference>
<accession>A0A0D2LRE5</accession>
<keyword evidence="2" id="KW-1185">Reference proteome</keyword>
<dbReference type="InterPro" id="IPR036291">
    <property type="entry name" value="NAD(P)-bd_dom_sf"/>
</dbReference>
<dbReference type="InterPro" id="IPR002347">
    <property type="entry name" value="SDR_fam"/>
</dbReference>
<dbReference type="GeneID" id="25733136"/>
<dbReference type="EMBL" id="KK105576">
    <property type="protein sequence ID" value="KIY92491.1"/>
    <property type="molecule type" value="Genomic_DNA"/>
</dbReference>
<dbReference type="RefSeq" id="XP_013891511.1">
    <property type="nucleotide sequence ID" value="XM_014036057.1"/>
</dbReference>
<organism evidence="1 2">
    <name type="scientific">Monoraphidium neglectum</name>
    <dbReference type="NCBI Taxonomy" id="145388"/>
    <lineage>
        <taxon>Eukaryota</taxon>
        <taxon>Viridiplantae</taxon>
        <taxon>Chlorophyta</taxon>
        <taxon>core chlorophytes</taxon>
        <taxon>Chlorophyceae</taxon>
        <taxon>CS clade</taxon>
        <taxon>Sphaeropleales</taxon>
        <taxon>Selenastraceae</taxon>
        <taxon>Monoraphidium</taxon>
    </lineage>
</organism>
<dbReference type="AlphaFoldDB" id="A0A0D2LRE5"/>
<sequence length="64" mass="6721">MPLNSVGNGTSWECLRIATPEEVAHAICFLLHPNTTLTTGHALPVDGGLTELQAHGLVHHKAAA</sequence>
<name>A0A0D2LRE5_9CHLO</name>